<dbReference type="InterPro" id="IPR010994">
    <property type="entry name" value="RuvA_2-like"/>
</dbReference>
<dbReference type="NCBIfam" id="TIGR00426">
    <property type="entry name" value="competence protein ComEA helix-hairpin-helix repeat region"/>
    <property type="match status" value="1"/>
</dbReference>
<gene>
    <name evidence="2" type="ORF">F2Z80_09895</name>
</gene>
<comment type="caution">
    <text evidence="2">The sequence shown here is derived from an EMBL/GenBank/DDBJ whole genome shotgun (WGS) entry which is preliminary data.</text>
</comment>
<dbReference type="Pfam" id="PF12836">
    <property type="entry name" value="HHH_3"/>
    <property type="match status" value="1"/>
</dbReference>
<dbReference type="RefSeq" id="WP_150895450.1">
    <property type="nucleotide sequence ID" value="NZ_VXDD01000001.1"/>
</dbReference>
<feature type="signal peptide" evidence="1">
    <location>
        <begin position="1"/>
        <end position="21"/>
    </location>
</feature>
<dbReference type="InterPro" id="IPR004509">
    <property type="entry name" value="Competence_ComEA_HhH"/>
</dbReference>
<dbReference type="GO" id="GO:0015628">
    <property type="term" value="P:protein secretion by the type II secretion system"/>
    <property type="evidence" value="ECO:0007669"/>
    <property type="project" value="TreeGrafter"/>
</dbReference>
<evidence type="ECO:0000313" key="2">
    <source>
        <dbReference type="EMBL" id="KAB0304226.1"/>
    </source>
</evidence>
<feature type="chain" id="PRO_5024311236" evidence="1">
    <location>
        <begin position="22"/>
        <end position="99"/>
    </location>
</feature>
<sequence>MKSLYTLLMSLMIAFSASVWADSPSKAELYEGIEVTVNINTATAEELSALLVGIGDKKAQEIVQYRDQNGAFQKPDDLANVKGIGSATVEKNRKRIELQ</sequence>
<name>A0A5N3SBI9_9VIBR</name>
<dbReference type="PANTHER" id="PTHR21180:SF32">
    <property type="entry name" value="ENDONUCLEASE_EXONUCLEASE_PHOSPHATASE FAMILY DOMAIN-CONTAINING PROTEIN 1"/>
    <property type="match status" value="1"/>
</dbReference>
<reference evidence="2 3" key="1">
    <citation type="submission" date="2019-09" db="EMBL/GenBank/DDBJ databases">
        <title>Vibrio Fortis S7-72.</title>
        <authorList>
            <person name="Das S.K."/>
        </authorList>
    </citation>
    <scope>NUCLEOTIDE SEQUENCE [LARGE SCALE GENOMIC DNA]</scope>
    <source>
        <strain evidence="2 3">S7-72</strain>
    </source>
</reference>
<accession>A0A5N3SBI9</accession>
<proteinExistence type="predicted"/>
<keyword evidence="1" id="KW-0732">Signal</keyword>
<dbReference type="EMBL" id="VXDD01000001">
    <property type="protein sequence ID" value="KAB0304226.1"/>
    <property type="molecule type" value="Genomic_DNA"/>
</dbReference>
<dbReference type="SUPFAM" id="SSF47781">
    <property type="entry name" value="RuvA domain 2-like"/>
    <property type="match status" value="1"/>
</dbReference>
<organism evidence="2 3">
    <name type="scientific">Vibrio fortis</name>
    <dbReference type="NCBI Taxonomy" id="212667"/>
    <lineage>
        <taxon>Bacteria</taxon>
        <taxon>Pseudomonadati</taxon>
        <taxon>Pseudomonadota</taxon>
        <taxon>Gammaproteobacteria</taxon>
        <taxon>Vibrionales</taxon>
        <taxon>Vibrionaceae</taxon>
        <taxon>Vibrio</taxon>
    </lineage>
</organism>
<protein>
    <submittedName>
        <fullName evidence="2">Helix-hairpin-helix domain-containing protein</fullName>
    </submittedName>
</protein>
<dbReference type="PANTHER" id="PTHR21180">
    <property type="entry name" value="ENDONUCLEASE/EXONUCLEASE/PHOSPHATASE FAMILY DOMAIN-CONTAINING PROTEIN 1"/>
    <property type="match status" value="1"/>
</dbReference>
<dbReference type="GO" id="GO:0015627">
    <property type="term" value="C:type II protein secretion system complex"/>
    <property type="evidence" value="ECO:0007669"/>
    <property type="project" value="TreeGrafter"/>
</dbReference>
<dbReference type="AlphaFoldDB" id="A0A5N3SBI9"/>
<evidence type="ECO:0000256" key="1">
    <source>
        <dbReference type="SAM" id="SignalP"/>
    </source>
</evidence>
<evidence type="ECO:0000313" key="3">
    <source>
        <dbReference type="Proteomes" id="UP000326687"/>
    </source>
</evidence>
<dbReference type="Gene3D" id="1.10.150.280">
    <property type="entry name" value="AF1531-like domain"/>
    <property type="match status" value="1"/>
</dbReference>
<dbReference type="Proteomes" id="UP000326687">
    <property type="component" value="Unassembled WGS sequence"/>
</dbReference>
<dbReference type="InterPro" id="IPR051675">
    <property type="entry name" value="Endo/Exo/Phosphatase_dom_1"/>
</dbReference>